<organism evidence="2 3">
    <name type="scientific">Megalurothrips usitatus</name>
    <name type="common">bean blossom thrips</name>
    <dbReference type="NCBI Taxonomy" id="439358"/>
    <lineage>
        <taxon>Eukaryota</taxon>
        <taxon>Metazoa</taxon>
        <taxon>Ecdysozoa</taxon>
        <taxon>Arthropoda</taxon>
        <taxon>Hexapoda</taxon>
        <taxon>Insecta</taxon>
        <taxon>Pterygota</taxon>
        <taxon>Neoptera</taxon>
        <taxon>Paraneoptera</taxon>
        <taxon>Thysanoptera</taxon>
        <taxon>Terebrantia</taxon>
        <taxon>Thripoidea</taxon>
        <taxon>Thripidae</taxon>
        <taxon>Megalurothrips</taxon>
    </lineage>
</organism>
<accession>A0AAV7X354</accession>
<feature type="region of interest" description="Disordered" evidence="1">
    <location>
        <begin position="46"/>
        <end position="69"/>
    </location>
</feature>
<protein>
    <submittedName>
        <fullName evidence="2">Uncharacterized protein</fullName>
    </submittedName>
</protein>
<sequence>MANSLDDVQLANRVNEWPHPQQPFWFVNRQQIKDHIARPVPCQGAGCPPAAPAHQSPFITSAQRMRRRR</sequence>
<evidence type="ECO:0000313" key="2">
    <source>
        <dbReference type="EMBL" id="KAJ1520046.1"/>
    </source>
</evidence>
<reference evidence="2" key="1">
    <citation type="submission" date="2022-12" db="EMBL/GenBank/DDBJ databases">
        <title>Chromosome-level genome assembly of the bean flower thrips Megalurothrips usitatus.</title>
        <authorList>
            <person name="Ma L."/>
            <person name="Liu Q."/>
            <person name="Li H."/>
            <person name="Cai W."/>
        </authorList>
    </citation>
    <scope>NUCLEOTIDE SEQUENCE</scope>
    <source>
        <strain evidence="2">Cailab_2022a</strain>
    </source>
</reference>
<dbReference type="AlphaFoldDB" id="A0AAV7X354"/>
<dbReference type="EMBL" id="JAPTSV010000015">
    <property type="protein sequence ID" value="KAJ1520046.1"/>
    <property type="molecule type" value="Genomic_DNA"/>
</dbReference>
<dbReference type="Proteomes" id="UP001075354">
    <property type="component" value="Chromosome 15"/>
</dbReference>
<comment type="caution">
    <text evidence="2">The sequence shown here is derived from an EMBL/GenBank/DDBJ whole genome shotgun (WGS) entry which is preliminary data.</text>
</comment>
<keyword evidence="3" id="KW-1185">Reference proteome</keyword>
<evidence type="ECO:0000256" key="1">
    <source>
        <dbReference type="SAM" id="MobiDB-lite"/>
    </source>
</evidence>
<proteinExistence type="predicted"/>
<evidence type="ECO:0000313" key="3">
    <source>
        <dbReference type="Proteomes" id="UP001075354"/>
    </source>
</evidence>
<name>A0AAV7X354_9NEOP</name>
<gene>
    <name evidence="2" type="ORF">ONE63_004275</name>
</gene>